<proteinExistence type="predicted"/>
<evidence type="ECO:0000313" key="1">
    <source>
        <dbReference type="EMBL" id="SDM47941.1"/>
    </source>
</evidence>
<dbReference type="EMBL" id="FNFO01000014">
    <property type="protein sequence ID" value="SDM47941.1"/>
    <property type="molecule type" value="Genomic_DNA"/>
</dbReference>
<dbReference type="Proteomes" id="UP000198510">
    <property type="component" value="Unassembled WGS sequence"/>
</dbReference>
<sequence>MTFVSTSLERADKWDEICFPVQTRPLETLLPPHYELLATDRQKAIVGEAAPGKFQVFALQGKDYSLIPNQLLREVVDACIPDYRLDIHYTDRGEFSITIILPQQVNVGQEALFKSLIFNNSYSGKSPFTIQGSTLQGQHGTQARVSYYRTVCSNGLMGWADDFSSLTQYQQWLQAGRSPKARKSVAPAAPDLYKRISHKKLDLTIFRDFLQDLIARFMTQESSVTAQVYDWLAQVPAPPQLQDLMAETGLPKQLSRIALERLRKEEKLLRVDSSLWLVYNAINYALLNSRSSLTIRDRYDLDEKALHQLAALAL</sequence>
<evidence type="ECO:0008006" key="3">
    <source>
        <dbReference type="Google" id="ProtNLM"/>
    </source>
</evidence>
<name>A0A1G9TJP6_9BACT</name>
<dbReference type="STRING" id="1075417.SAMN05421823_11441"/>
<dbReference type="RefSeq" id="WP_089687861.1">
    <property type="nucleotide sequence ID" value="NZ_FNFO01000014.1"/>
</dbReference>
<reference evidence="1 2" key="1">
    <citation type="submission" date="2016-10" db="EMBL/GenBank/DDBJ databases">
        <authorList>
            <person name="de Groot N.N."/>
        </authorList>
    </citation>
    <scope>NUCLEOTIDE SEQUENCE [LARGE SCALE GENOMIC DNA]</scope>
    <source>
        <strain evidence="1 2">DSM 25186</strain>
    </source>
</reference>
<evidence type="ECO:0000313" key="2">
    <source>
        <dbReference type="Proteomes" id="UP000198510"/>
    </source>
</evidence>
<accession>A0A1G9TJP6</accession>
<organism evidence="1 2">
    <name type="scientific">Catalinimonas alkaloidigena</name>
    <dbReference type="NCBI Taxonomy" id="1075417"/>
    <lineage>
        <taxon>Bacteria</taxon>
        <taxon>Pseudomonadati</taxon>
        <taxon>Bacteroidota</taxon>
        <taxon>Cytophagia</taxon>
        <taxon>Cytophagales</taxon>
        <taxon>Catalimonadaceae</taxon>
        <taxon>Catalinimonas</taxon>
    </lineage>
</organism>
<protein>
    <recommendedName>
        <fullName evidence="3">DUF932 domain-containing protein</fullName>
    </recommendedName>
</protein>
<keyword evidence="2" id="KW-1185">Reference proteome</keyword>
<dbReference type="AlphaFoldDB" id="A0A1G9TJP6"/>
<gene>
    <name evidence="1" type="ORF">SAMN05421823_11441</name>
</gene>